<dbReference type="InterPro" id="IPR050273">
    <property type="entry name" value="GppA/Ppx_hydrolase"/>
</dbReference>
<comment type="similarity">
    <text evidence="1">Belongs to the GppA/Ppx family.</text>
</comment>
<name>A0A6J4STB1_9ACTN</name>
<evidence type="ECO:0000256" key="1">
    <source>
        <dbReference type="ARBA" id="ARBA00007125"/>
    </source>
</evidence>
<dbReference type="InterPro" id="IPR043129">
    <property type="entry name" value="ATPase_NBD"/>
</dbReference>
<reference evidence="3" key="1">
    <citation type="submission" date="2020-02" db="EMBL/GenBank/DDBJ databases">
        <authorList>
            <person name="Meier V. D."/>
        </authorList>
    </citation>
    <scope>NUCLEOTIDE SEQUENCE</scope>
    <source>
        <strain evidence="3">AVDCRST_MAG69</strain>
    </source>
</reference>
<evidence type="ECO:0000259" key="2">
    <source>
        <dbReference type="Pfam" id="PF02541"/>
    </source>
</evidence>
<feature type="domain" description="Ppx/GppA phosphatase N-terminal" evidence="2">
    <location>
        <begin position="16"/>
        <end position="288"/>
    </location>
</feature>
<organism evidence="3">
    <name type="scientific">uncultured Solirubrobacteraceae bacterium</name>
    <dbReference type="NCBI Taxonomy" id="1162706"/>
    <lineage>
        <taxon>Bacteria</taxon>
        <taxon>Bacillati</taxon>
        <taxon>Actinomycetota</taxon>
        <taxon>Thermoleophilia</taxon>
        <taxon>Solirubrobacterales</taxon>
        <taxon>Solirubrobacteraceae</taxon>
        <taxon>environmental samples</taxon>
    </lineage>
</organism>
<dbReference type="PANTHER" id="PTHR30005">
    <property type="entry name" value="EXOPOLYPHOSPHATASE"/>
    <property type="match status" value="1"/>
</dbReference>
<gene>
    <name evidence="3" type="ORF">AVDCRST_MAG69-2116</name>
</gene>
<dbReference type="Pfam" id="PF02541">
    <property type="entry name" value="Ppx-GppA"/>
    <property type="match status" value="1"/>
</dbReference>
<sequence length="292" mass="30133">MLSACIDIGSNTTRLLVAEVDARGLRTVAQRRAFTRIGADTRATGAVSAAKLDEVAGVVAEYLAVAAQLGATGVRVVATAALRDAANRDEVLEALSRRAGVVVELLGGDEEAHLAFLGATRTLGHPLEGLVGVVDVGGGSTEIAVGTVERGVEWSCSLRIGSGSLSHDHQRGDPPSREELDAMAATAARRLDEVRIPLVDCAVAVGGSAASLRTLMGSELDGQRMSDAITRLSSGPAEQLSAELDLAVERVRLLPAGILILAAAALRLRCSLELACGGIREGVCIDAATKRD</sequence>
<dbReference type="EMBL" id="CADCVP010000226">
    <property type="protein sequence ID" value="CAA9504720.1"/>
    <property type="molecule type" value="Genomic_DNA"/>
</dbReference>
<dbReference type="GO" id="GO:0004309">
    <property type="term" value="F:exopolyphosphatase activity"/>
    <property type="evidence" value="ECO:0007669"/>
    <property type="project" value="UniProtKB-EC"/>
</dbReference>
<dbReference type="PANTHER" id="PTHR30005:SF0">
    <property type="entry name" value="RETROGRADE REGULATION PROTEIN 2"/>
    <property type="match status" value="1"/>
</dbReference>
<keyword evidence="3" id="KW-0378">Hydrolase</keyword>
<evidence type="ECO:0000313" key="3">
    <source>
        <dbReference type="EMBL" id="CAA9504720.1"/>
    </source>
</evidence>
<dbReference type="InterPro" id="IPR003695">
    <property type="entry name" value="Ppx_GppA_N"/>
</dbReference>
<proteinExistence type="inferred from homology"/>
<dbReference type="EC" id="3.6.1.11" evidence="3"/>
<dbReference type="Gene3D" id="3.30.420.150">
    <property type="entry name" value="Exopolyphosphatase. Domain 2"/>
    <property type="match status" value="1"/>
</dbReference>
<accession>A0A6J4STB1</accession>
<dbReference type="SUPFAM" id="SSF53067">
    <property type="entry name" value="Actin-like ATPase domain"/>
    <property type="match status" value="2"/>
</dbReference>
<dbReference type="Gene3D" id="3.30.420.40">
    <property type="match status" value="1"/>
</dbReference>
<dbReference type="AlphaFoldDB" id="A0A6J4STB1"/>
<protein>
    <submittedName>
        <fullName evidence="3">Exopolyphosphatase</fullName>
        <ecNumber evidence="3">3.6.1.11</ecNumber>
    </submittedName>
</protein>